<dbReference type="GO" id="GO:0008270">
    <property type="term" value="F:zinc ion binding"/>
    <property type="evidence" value="ECO:0007669"/>
    <property type="project" value="InterPro"/>
</dbReference>
<dbReference type="Pfam" id="PF04082">
    <property type="entry name" value="Fungal_trans"/>
    <property type="match status" value="1"/>
</dbReference>
<dbReference type="AlphaFoldDB" id="A0A1E1L101"/>
<organism evidence="3 4">
    <name type="scientific">Rhynchosporium graminicola</name>
    <dbReference type="NCBI Taxonomy" id="2792576"/>
    <lineage>
        <taxon>Eukaryota</taxon>
        <taxon>Fungi</taxon>
        <taxon>Dikarya</taxon>
        <taxon>Ascomycota</taxon>
        <taxon>Pezizomycotina</taxon>
        <taxon>Leotiomycetes</taxon>
        <taxon>Helotiales</taxon>
        <taxon>Ploettnerulaceae</taxon>
        <taxon>Rhynchosporium</taxon>
    </lineage>
</organism>
<dbReference type="CDD" id="cd12148">
    <property type="entry name" value="fungal_TF_MHR"/>
    <property type="match status" value="1"/>
</dbReference>
<evidence type="ECO:0000313" key="4">
    <source>
        <dbReference type="Proteomes" id="UP000178129"/>
    </source>
</evidence>
<evidence type="ECO:0000256" key="1">
    <source>
        <dbReference type="ARBA" id="ARBA00023242"/>
    </source>
</evidence>
<proteinExistence type="predicted"/>
<protein>
    <submittedName>
        <fullName evidence="3">Related to transcription activator</fullName>
    </submittedName>
</protein>
<dbReference type="InParanoid" id="A0A1E1L101"/>
<feature type="domain" description="Xylanolytic transcriptional activator regulatory" evidence="2">
    <location>
        <begin position="101"/>
        <end position="174"/>
    </location>
</feature>
<keyword evidence="1" id="KW-0539">Nucleus</keyword>
<gene>
    <name evidence="3" type="ORF">RCO7_10791</name>
</gene>
<dbReference type="GO" id="GO:0003677">
    <property type="term" value="F:DNA binding"/>
    <property type="evidence" value="ECO:0007669"/>
    <property type="project" value="InterPro"/>
</dbReference>
<dbReference type="STRING" id="914237.A0A1E1L101"/>
<dbReference type="InterPro" id="IPR050797">
    <property type="entry name" value="Carb_Metab_Trans_Reg"/>
</dbReference>
<accession>A0A1E1L101</accession>
<sequence>MPLIHIPTLRSSIVARPQEMYEKNLIYSLCALTSTHMSGKSIPLILASYPPSWEAAGRFFLDECISVRQSYDFVEDRSLYAVISSYFVSTAFFELNQNKKSWYYLREALTMGQDLRFDDEKTYASLSPTDALCMRRTFWILYVTERSFAILRHKPLTLSRRTPSIPDTLHVYEAPEIHSGFTHLVNSYHLLDASFVESWNESTSPATATATYTTLQQQLSNPHPTSNLSLTSIQKADILVTQQWLRLIVWQSSMRQGLLSSTAEDESMTFQYPLKIAHSLLDVISSLPTSSIEVHGMGIFEKIFEIGNTMLDVLQACGNSLNLGLPVETYGVGRDPFEMFIKTLSQTPNSQRQYAALLLAKAREKPEIQRFSMPLGGPFAGHNGLPNMSNTEDFEYGNEETGPLGGSMPGNGIGSSNSMRGWRGSIVGEIGEGLCLMPPFPSREWRGSIVGEIGDDGVYTENEEARDVDEEMSSAWVGSKDVVWSPEINDQVITAENV</sequence>
<comment type="caution">
    <text evidence="3">The sequence shown here is derived from an EMBL/GenBank/DDBJ whole genome shotgun (WGS) entry which is preliminary data.</text>
</comment>
<dbReference type="PANTHER" id="PTHR31668:SF29">
    <property type="entry name" value="ZN(2)-C6 FUNGAL-TYPE DOMAIN-CONTAINING PROTEIN"/>
    <property type="match status" value="1"/>
</dbReference>
<dbReference type="SMART" id="SM00906">
    <property type="entry name" value="Fungal_trans"/>
    <property type="match status" value="1"/>
</dbReference>
<dbReference type="Proteomes" id="UP000178129">
    <property type="component" value="Unassembled WGS sequence"/>
</dbReference>
<dbReference type="PANTHER" id="PTHR31668">
    <property type="entry name" value="GLUCOSE TRANSPORT TRANSCRIPTION REGULATOR RGT1-RELATED-RELATED"/>
    <property type="match status" value="1"/>
</dbReference>
<reference evidence="4" key="1">
    <citation type="submission" date="2016-03" db="EMBL/GenBank/DDBJ databases">
        <authorList>
            <person name="Ploux O."/>
        </authorList>
    </citation>
    <scope>NUCLEOTIDE SEQUENCE [LARGE SCALE GENOMIC DNA]</scope>
    <source>
        <strain evidence="4">UK7</strain>
    </source>
</reference>
<dbReference type="EMBL" id="FJUW01000031">
    <property type="protein sequence ID" value="CZT04132.1"/>
    <property type="molecule type" value="Genomic_DNA"/>
</dbReference>
<keyword evidence="4" id="KW-1185">Reference proteome</keyword>
<name>A0A1E1L101_9HELO</name>
<evidence type="ECO:0000313" key="3">
    <source>
        <dbReference type="EMBL" id="CZT04132.1"/>
    </source>
</evidence>
<evidence type="ECO:0000259" key="2">
    <source>
        <dbReference type="SMART" id="SM00906"/>
    </source>
</evidence>
<dbReference type="InterPro" id="IPR007219">
    <property type="entry name" value="XnlR_reg_dom"/>
</dbReference>
<dbReference type="GO" id="GO:0006351">
    <property type="term" value="P:DNA-templated transcription"/>
    <property type="evidence" value="ECO:0007669"/>
    <property type="project" value="InterPro"/>
</dbReference>